<evidence type="ECO:0000259" key="10">
    <source>
        <dbReference type="Pfam" id="PF04290"/>
    </source>
</evidence>
<keyword evidence="12" id="KW-1185">Reference proteome</keyword>
<dbReference type="STRING" id="177439.DP0445"/>
<dbReference type="GO" id="GO:0022857">
    <property type="term" value="F:transmembrane transporter activity"/>
    <property type="evidence" value="ECO:0007669"/>
    <property type="project" value="TreeGrafter"/>
</dbReference>
<protein>
    <submittedName>
        <fullName evidence="11">Probable DctQ (C4-dicarboxylate permease, small subunit)</fullName>
    </submittedName>
</protein>
<evidence type="ECO:0000313" key="11">
    <source>
        <dbReference type="EMBL" id="CAG35174.1"/>
    </source>
</evidence>
<sequence length="167" mass="18501">MKEADKAEMSRLGKIADRSGEIALTILLSTMLVLSCGQIFMRAATGGSMLWIDPLLRYLVLWSGLFGAVMATLRGKHIAIDMASLILPKQMQKFINLLVLIFSTLTTAALTWAAIRFLGSEIEFGGPGLMGLPSWQWSLVFPVAFALMTIIYLVQTCKTICRLWHSF</sequence>
<feature type="transmembrane region" description="Helical" evidence="9">
    <location>
        <begin position="55"/>
        <end position="73"/>
    </location>
</feature>
<dbReference type="GO" id="GO:0015740">
    <property type="term" value="P:C4-dicarboxylate transport"/>
    <property type="evidence" value="ECO:0007669"/>
    <property type="project" value="TreeGrafter"/>
</dbReference>
<evidence type="ECO:0000256" key="5">
    <source>
        <dbReference type="ARBA" id="ARBA00022692"/>
    </source>
</evidence>
<dbReference type="HOGENOM" id="CLU_086356_3_7_7"/>
<evidence type="ECO:0000256" key="7">
    <source>
        <dbReference type="ARBA" id="ARBA00023136"/>
    </source>
</evidence>
<reference evidence="12" key="1">
    <citation type="journal article" date="2004" name="Environ. Microbiol.">
        <title>The genome of Desulfotalea psychrophila, a sulfate-reducing bacterium from permanently cold Arctic sediments.</title>
        <authorList>
            <person name="Rabus R."/>
            <person name="Ruepp A."/>
            <person name="Frickey T."/>
            <person name="Rattei T."/>
            <person name="Fartmann B."/>
            <person name="Stark M."/>
            <person name="Bauer M."/>
            <person name="Zibat A."/>
            <person name="Lombardot T."/>
            <person name="Becker I."/>
            <person name="Amann J."/>
            <person name="Gellner K."/>
            <person name="Teeling H."/>
            <person name="Leuschner W.D."/>
            <person name="Gloeckner F.-O."/>
            <person name="Lupas A.N."/>
            <person name="Amann R."/>
            <person name="Klenk H.-P."/>
        </authorList>
    </citation>
    <scope>NUCLEOTIDE SEQUENCE [LARGE SCALE GENOMIC DNA]</scope>
    <source>
        <strain evidence="12">DSM 12343 / LSv54</strain>
    </source>
</reference>
<keyword evidence="4" id="KW-0997">Cell inner membrane</keyword>
<accession>Q6AR50</accession>
<dbReference type="PANTHER" id="PTHR35011:SF2">
    <property type="entry name" value="2,3-DIKETO-L-GULONATE TRAP TRANSPORTER SMALL PERMEASE PROTEIN YIAM"/>
    <property type="match status" value="1"/>
</dbReference>
<keyword evidence="5 9" id="KW-0812">Transmembrane</keyword>
<gene>
    <name evidence="11" type="ordered locus">DP0445</name>
</gene>
<dbReference type="OrthoDB" id="5418442at2"/>
<evidence type="ECO:0000256" key="1">
    <source>
        <dbReference type="ARBA" id="ARBA00004429"/>
    </source>
</evidence>
<dbReference type="AlphaFoldDB" id="Q6AR50"/>
<feature type="transmembrane region" description="Helical" evidence="9">
    <location>
        <begin position="21"/>
        <end position="43"/>
    </location>
</feature>
<dbReference type="InterPro" id="IPR007387">
    <property type="entry name" value="TRAP_DctQ"/>
</dbReference>
<dbReference type="RefSeq" id="WP_011187690.1">
    <property type="nucleotide sequence ID" value="NC_006138.1"/>
</dbReference>
<dbReference type="Proteomes" id="UP000000602">
    <property type="component" value="Chromosome"/>
</dbReference>
<feature type="transmembrane region" description="Helical" evidence="9">
    <location>
        <begin position="94"/>
        <end position="115"/>
    </location>
</feature>
<evidence type="ECO:0000256" key="6">
    <source>
        <dbReference type="ARBA" id="ARBA00022989"/>
    </source>
</evidence>
<dbReference type="InterPro" id="IPR055348">
    <property type="entry name" value="DctQ"/>
</dbReference>
<dbReference type="KEGG" id="dps:DP0445"/>
<evidence type="ECO:0000256" key="8">
    <source>
        <dbReference type="ARBA" id="ARBA00038436"/>
    </source>
</evidence>
<organism evidence="11 12">
    <name type="scientific">Desulfotalea psychrophila (strain LSv54 / DSM 12343)</name>
    <dbReference type="NCBI Taxonomy" id="177439"/>
    <lineage>
        <taxon>Bacteria</taxon>
        <taxon>Pseudomonadati</taxon>
        <taxon>Thermodesulfobacteriota</taxon>
        <taxon>Desulfobulbia</taxon>
        <taxon>Desulfobulbales</taxon>
        <taxon>Desulfocapsaceae</taxon>
        <taxon>Desulfotalea</taxon>
    </lineage>
</organism>
<comment type="subcellular location">
    <subcellularLocation>
        <location evidence="1">Cell inner membrane</location>
        <topology evidence="1">Multi-pass membrane protein</topology>
    </subcellularLocation>
</comment>
<feature type="domain" description="Tripartite ATP-independent periplasmic transporters DctQ component" evidence="10">
    <location>
        <begin position="31"/>
        <end position="161"/>
    </location>
</feature>
<dbReference type="PANTHER" id="PTHR35011">
    <property type="entry name" value="2,3-DIKETO-L-GULONATE TRAP TRANSPORTER SMALL PERMEASE PROTEIN YIAM"/>
    <property type="match status" value="1"/>
</dbReference>
<evidence type="ECO:0000256" key="9">
    <source>
        <dbReference type="SAM" id="Phobius"/>
    </source>
</evidence>
<name>Q6AR50_DESPS</name>
<evidence type="ECO:0000256" key="2">
    <source>
        <dbReference type="ARBA" id="ARBA00022448"/>
    </source>
</evidence>
<dbReference type="eggNOG" id="COG3090">
    <property type="taxonomic scope" value="Bacteria"/>
</dbReference>
<dbReference type="Pfam" id="PF04290">
    <property type="entry name" value="DctQ"/>
    <property type="match status" value="1"/>
</dbReference>
<dbReference type="EMBL" id="CR522870">
    <property type="protein sequence ID" value="CAG35174.1"/>
    <property type="molecule type" value="Genomic_DNA"/>
</dbReference>
<proteinExistence type="inferred from homology"/>
<keyword evidence="2" id="KW-0813">Transport</keyword>
<evidence type="ECO:0000256" key="4">
    <source>
        <dbReference type="ARBA" id="ARBA00022519"/>
    </source>
</evidence>
<keyword evidence="3" id="KW-1003">Cell membrane</keyword>
<evidence type="ECO:0000256" key="3">
    <source>
        <dbReference type="ARBA" id="ARBA00022475"/>
    </source>
</evidence>
<keyword evidence="7 9" id="KW-0472">Membrane</keyword>
<comment type="similarity">
    <text evidence="8">Belongs to the TRAP transporter small permease family.</text>
</comment>
<evidence type="ECO:0000313" key="12">
    <source>
        <dbReference type="Proteomes" id="UP000000602"/>
    </source>
</evidence>
<keyword evidence="6 9" id="KW-1133">Transmembrane helix</keyword>
<dbReference type="GO" id="GO:0005886">
    <property type="term" value="C:plasma membrane"/>
    <property type="evidence" value="ECO:0007669"/>
    <property type="project" value="UniProtKB-SubCell"/>
</dbReference>
<feature type="transmembrane region" description="Helical" evidence="9">
    <location>
        <begin position="135"/>
        <end position="154"/>
    </location>
</feature>